<organism evidence="2 3">
    <name type="scientific">Blastocystis sp. subtype 1 (strain ATCC 50177 / NandII)</name>
    <dbReference type="NCBI Taxonomy" id="478820"/>
    <lineage>
        <taxon>Eukaryota</taxon>
        <taxon>Sar</taxon>
        <taxon>Stramenopiles</taxon>
        <taxon>Bigyra</taxon>
        <taxon>Opalozoa</taxon>
        <taxon>Opalinata</taxon>
        <taxon>Blastocystidae</taxon>
        <taxon>Blastocystis</taxon>
    </lineage>
</organism>
<dbReference type="AlphaFoldDB" id="A0A196S7R4"/>
<dbReference type="InterPro" id="IPR005024">
    <property type="entry name" value="Snf7_fam"/>
</dbReference>
<keyword evidence="3" id="KW-1185">Reference proteome</keyword>
<evidence type="ECO:0000256" key="1">
    <source>
        <dbReference type="SAM" id="MobiDB-lite"/>
    </source>
</evidence>
<gene>
    <name evidence="2" type="ORF">AV274_6247</name>
</gene>
<feature type="region of interest" description="Disordered" evidence="1">
    <location>
        <begin position="15"/>
        <end position="42"/>
    </location>
</feature>
<evidence type="ECO:0000313" key="2">
    <source>
        <dbReference type="EMBL" id="OAO12112.1"/>
    </source>
</evidence>
<dbReference type="GO" id="GO:0007034">
    <property type="term" value="P:vacuolar transport"/>
    <property type="evidence" value="ECO:0007669"/>
    <property type="project" value="InterPro"/>
</dbReference>
<comment type="caution">
    <text evidence="2">The sequence shown here is derived from an EMBL/GenBank/DDBJ whole genome shotgun (WGS) entry which is preliminary data.</text>
</comment>
<dbReference type="EMBL" id="LXWW01000563">
    <property type="protein sequence ID" value="OAO12112.1"/>
    <property type="molecule type" value="Genomic_DNA"/>
</dbReference>
<evidence type="ECO:0000313" key="3">
    <source>
        <dbReference type="Proteomes" id="UP000078348"/>
    </source>
</evidence>
<accession>A0A196S7R4</accession>
<dbReference type="Pfam" id="PF03357">
    <property type="entry name" value="Snf7"/>
    <property type="match status" value="1"/>
</dbReference>
<protein>
    <recommendedName>
        <fullName evidence="4">SNF7 family protein</fullName>
    </recommendedName>
</protein>
<feature type="compositionally biased region" description="Basic and acidic residues" evidence="1">
    <location>
        <begin position="222"/>
        <end position="233"/>
    </location>
</feature>
<name>A0A196S7R4_BLAHN</name>
<dbReference type="Proteomes" id="UP000078348">
    <property type="component" value="Unassembled WGS sequence"/>
</dbReference>
<proteinExistence type="predicted"/>
<evidence type="ECO:0008006" key="4">
    <source>
        <dbReference type="Google" id="ProtNLM"/>
    </source>
</evidence>
<reference evidence="2 3" key="1">
    <citation type="submission" date="2016-05" db="EMBL/GenBank/DDBJ databases">
        <title>Nuclear genome of Blastocystis sp. subtype 1 NandII.</title>
        <authorList>
            <person name="Gentekaki E."/>
            <person name="Curtis B."/>
            <person name="Stairs C."/>
            <person name="Eme L."/>
            <person name="Herman E."/>
            <person name="Klimes V."/>
            <person name="Arias M.C."/>
            <person name="Elias M."/>
            <person name="Hilliou F."/>
            <person name="Klute M."/>
            <person name="Malik S.-B."/>
            <person name="Pightling A."/>
            <person name="Rachubinski R."/>
            <person name="Salas D."/>
            <person name="Schlacht A."/>
            <person name="Suga H."/>
            <person name="Archibald J."/>
            <person name="Ball S.G."/>
            <person name="Clark G."/>
            <person name="Dacks J."/>
            <person name="Van Der Giezen M."/>
            <person name="Tsaousis A."/>
            <person name="Roger A."/>
        </authorList>
    </citation>
    <scope>NUCLEOTIDE SEQUENCE [LARGE SCALE GENOMIC DNA]</scope>
    <source>
        <strain evidence="3">ATCC 50177 / NandII</strain>
    </source>
</reference>
<feature type="region of interest" description="Disordered" evidence="1">
    <location>
        <begin position="196"/>
        <end position="233"/>
    </location>
</feature>
<sequence length="233" mass="26719">MSLFLKIKNAVDSKINSIKEKRKHRKKESEGDASSAPEISDVDRAIAKIKSEKRNVNDRIRQSKNESAMYLEKSKEERGKGNTNLAIRYFKMHQDREDKICTLQNTLITLDEQIDAIKAGDDTKDLMDVLTTSATCMEDLQKSMGSTEEVRRKVDKLKELEDYIHEVNDIQDESLEEPNVDDIMKEVDEGLSKDMLEELDSVSVPTRIPEAETANPEEMENTEQKRVPVLEEE</sequence>